<comment type="caution">
    <text evidence="2">The sequence shown here is derived from an EMBL/GenBank/DDBJ whole genome shotgun (WGS) entry which is preliminary data.</text>
</comment>
<dbReference type="InterPro" id="IPR046634">
    <property type="entry name" value="DUF6746"/>
</dbReference>
<proteinExistence type="predicted"/>
<keyword evidence="3" id="KW-1185">Reference proteome</keyword>
<evidence type="ECO:0000313" key="3">
    <source>
        <dbReference type="Proteomes" id="UP000288293"/>
    </source>
</evidence>
<accession>A0A432W9D9</accession>
<gene>
    <name evidence="2" type="ORF">CWE09_08740</name>
</gene>
<name>A0A432W9D9_9GAMM</name>
<sequence>MMTNIARVLAVTALLWGAAATAHDDRLEHYEALPADSLEQAVSNLKSHNQKLATILQQEDISAENMVQIHELTYTLEVALERLQTELAQTADVLEEVHLGSETMDYDRVREEGARYLQVMQQLLGN</sequence>
<evidence type="ECO:0000313" key="2">
    <source>
        <dbReference type="EMBL" id="RUO26767.1"/>
    </source>
</evidence>
<dbReference type="OrthoDB" id="5975812at2"/>
<dbReference type="EMBL" id="PIPL01000001">
    <property type="protein sequence ID" value="RUO26767.1"/>
    <property type="molecule type" value="Genomic_DNA"/>
</dbReference>
<protein>
    <submittedName>
        <fullName evidence="2">Uncharacterized protein</fullName>
    </submittedName>
</protein>
<reference evidence="2 3" key="1">
    <citation type="journal article" date="2011" name="Front. Microbiol.">
        <title>Genomic signatures of strain selection and enhancement in Bacillus atrophaeus var. globigii, a historical biowarfare simulant.</title>
        <authorList>
            <person name="Gibbons H.S."/>
            <person name="Broomall S.M."/>
            <person name="McNew L.A."/>
            <person name="Daligault H."/>
            <person name="Chapman C."/>
            <person name="Bruce D."/>
            <person name="Karavis M."/>
            <person name="Krepps M."/>
            <person name="McGregor P.A."/>
            <person name="Hong C."/>
            <person name="Park K.H."/>
            <person name="Akmal A."/>
            <person name="Feldman A."/>
            <person name="Lin J.S."/>
            <person name="Chang W.E."/>
            <person name="Higgs B.W."/>
            <person name="Demirev P."/>
            <person name="Lindquist J."/>
            <person name="Liem A."/>
            <person name="Fochler E."/>
            <person name="Read T.D."/>
            <person name="Tapia R."/>
            <person name="Johnson S."/>
            <person name="Bishop-Lilly K.A."/>
            <person name="Detter C."/>
            <person name="Han C."/>
            <person name="Sozhamannan S."/>
            <person name="Rosenzweig C.N."/>
            <person name="Skowronski E.W."/>
        </authorList>
    </citation>
    <scope>NUCLEOTIDE SEQUENCE [LARGE SCALE GENOMIC DNA]</scope>
    <source>
        <strain evidence="2 3">MLST1</strain>
    </source>
</reference>
<feature type="chain" id="PRO_5019089997" evidence="1">
    <location>
        <begin position="23"/>
        <end position="126"/>
    </location>
</feature>
<keyword evidence="1" id="KW-0732">Signal</keyword>
<organism evidence="2 3">
    <name type="scientific">Aliidiomarina minuta</name>
    <dbReference type="NCBI Taxonomy" id="880057"/>
    <lineage>
        <taxon>Bacteria</taxon>
        <taxon>Pseudomonadati</taxon>
        <taxon>Pseudomonadota</taxon>
        <taxon>Gammaproteobacteria</taxon>
        <taxon>Alteromonadales</taxon>
        <taxon>Idiomarinaceae</taxon>
        <taxon>Aliidiomarina</taxon>
    </lineage>
</organism>
<dbReference type="AlphaFoldDB" id="A0A432W9D9"/>
<dbReference type="Proteomes" id="UP000288293">
    <property type="component" value="Unassembled WGS sequence"/>
</dbReference>
<feature type="signal peptide" evidence="1">
    <location>
        <begin position="1"/>
        <end position="22"/>
    </location>
</feature>
<dbReference type="Pfam" id="PF20531">
    <property type="entry name" value="DUF6746"/>
    <property type="match status" value="1"/>
</dbReference>
<evidence type="ECO:0000256" key="1">
    <source>
        <dbReference type="SAM" id="SignalP"/>
    </source>
</evidence>
<dbReference type="RefSeq" id="WP_126803579.1">
    <property type="nucleotide sequence ID" value="NZ_PIPL01000001.1"/>
</dbReference>